<keyword evidence="4" id="KW-0862">Zinc</keyword>
<evidence type="ECO:0000259" key="6">
    <source>
        <dbReference type="SMART" id="SM00829"/>
    </source>
</evidence>
<accession>A0A6J7EA46</accession>
<reference evidence="7" key="1">
    <citation type="submission" date="2020-05" db="EMBL/GenBank/DDBJ databases">
        <authorList>
            <person name="Chiriac C."/>
            <person name="Salcher M."/>
            <person name="Ghai R."/>
            <person name="Kavagutti S V."/>
        </authorList>
    </citation>
    <scope>NUCLEOTIDE SEQUENCE</scope>
</reference>
<keyword evidence="3" id="KW-0479">Metal-binding</keyword>
<evidence type="ECO:0000256" key="1">
    <source>
        <dbReference type="ARBA" id="ARBA00001947"/>
    </source>
</evidence>
<sequence>MSEKMKAAVLHGLKDLRIEEFPIPTIGDNDVLIKVAYNGLCGTDASEYAKGALMVPLEKAHPNSKHQGPTILGHEFVGTVVEAGKNVKSYIGKKIACGAGVSCGACKRCKESRTNLCSNYYTLGLSLHGGLAEFVSAPANICVEIPEGISLKVAAIAQPLAVGIHGVRRAGVKKGDTVFLLGAGAIGAFVCVALRNLGVEIVAADISKERLEVVSKLGVSKTILIDKDATVQDLKDQFGSQADVVFETSGAPGAIAKAVALTAMGGTAMLMGLNKTPQELVFSDPVLREITLQTTVAHVCKDDIPEALELLADGEVASLLTGPVYKLEDSIAAFDALLSGSASGKILIGSE</sequence>
<dbReference type="SUPFAM" id="SSF51735">
    <property type="entry name" value="NAD(P)-binding Rossmann-fold domains"/>
    <property type="match status" value="1"/>
</dbReference>
<dbReference type="Pfam" id="PF08240">
    <property type="entry name" value="ADH_N"/>
    <property type="match status" value="1"/>
</dbReference>
<dbReference type="SUPFAM" id="SSF50129">
    <property type="entry name" value="GroES-like"/>
    <property type="match status" value="1"/>
</dbReference>
<evidence type="ECO:0000313" key="7">
    <source>
        <dbReference type="EMBL" id="CAB4879391.1"/>
    </source>
</evidence>
<keyword evidence="5" id="KW-0560">Oxidoreductase</keyword>
<dbReference type="GO" id="GO:0008270">
    <property type="term" value="F:zinc ion binding"/>
    <property type="evidence" value="ECO:0007669"/>
    <property type="project" value="InterPro"/>
</dbReference>
<dbReference type="EMBL" id="CAFBLW010000073">
    <property type="protein sequence ID" value="CAB4879391.1"/>
    <property type="molecule type" value="Genomic_DNA"/>
</dbReference>
<name>A0A6J7EA46_9ZZZZ</name>
<dbReference type="SMART" id="SM00829">
    <property type="entry name" value="PKS_ER"/>
    <property type="match status" value="1"/>
</dbReference>
<evidence type="ECO:0000256" key="5">
    <source>
        <dbReference type="ARBA" id="ARBA00023002"/>
    </source>
</evidence>
<dbReference type="InterPro" id="IPR036291">
    <property type="entry name" value="NAD(P)-bd_dom_sf"/>
</dbReference>
<dbReference type="GO" id="GO:0016491">
    <property type="term" value="F:oxidoreductase activity"/>
    <property type="evidence" value="ECO:0007669"/>
    <property type="project" value="UniProtKB-KW"/>
</dbReference>
<evidence type="ECO:0000256" key="2">
    <source>
        <dbReference type="ARBA" id="ARBA00008072"/>
    </source>
</evidence>
<comment type="similarity">
    <text evidence="2">Belongs to the zinc-containing alcohol dehydrogenase family.</text>
</comment>
<dbReference type="Pfam" id="PF00107">
    <property type="entry name" value="ADH_zinc_N"/>
    <property type="match status" value="1"/>
</dbReference>
<dbReference type="PANTHER" id="PTHR43161:SF23">
    <property type="entry name" value="(R,R)-BUTANEDIOL DEHYDROGENASE-RELATED"/>
    <property type="match status" value="1"/>
</dbReference>
<gene>
    <name evidence="7" type="ORF">UFOPK3461_00817</name>
</gene>
<protein>
    <submittedName>
        <fullName evidence="7">Unannotated protein</fullName>
    </submittedName>
</protein>
<dbReference type="InterPro" id="IPR020843">
    <property type="entry name" value="ER"/>
</dbReference>
<dbReference type="PANTHER" id="PTHR43161">
    <property type="entry name" value="SORBITOL DEHYDROGENASE"/>
    <property type="match status" value="1"/>
</dbReference>
<evidence type="ECO:0000256" key="3">
    <source>
        <dbReference type="ARBA" id="ARBA00022723"/>
    </source>
</evidence>
<proteinExistence type="inferred from homology"/>
<dbReference type="Gene3D" id="3.90.180.10">
    <property type="entry name" value="Medium-chain alcohol dehydrogenases, catalytic domain"/>
    <property type="match status" value="1"/>
</dbReference>
<dbReference type="InterPro" id="IPR013154">
    <property type="entry name" value="ADH-like_N"/>
</dbReference>
<dbReference type="AlphaFoldDB" id="A0A6J7EA46"/>
<dbReference type="InterPro" id="IPR013149">
    <property type="entry name" value="ADH-like_C"/>
</dbReference>
<dbReference type="PROSITE" id="PS00059">
    <property type="entry name" value="ADH_ZINC"/>
    <property type="match status" value="1"/>
</dbReference>
<evidence type="ECO:0000256" key="4">
    <source>
        <dbReference type="ARBA" id="ARBA00022833"/>
    </source>
</evidence>
<dbReference type="InterPro" id="IPR002328">
    <property type="entry name" value="ADH_Zn_CS"/>
</dbReference>
<dbReference type="Gene3D" id="3.40.50.720">
    <property type="entry name" value="NAD(P)-binding Rossmann-like Domain"/>
    <property type="match status" value="1"/>
</dbReference>
<comment type="cofactor">
    <cofactor evidence="1">
        <name>Zn(2+)</name>
        <dbReference type="ChEBI" id="CHEBI:29105"/>
    </cofactor>
</comment>
<organism evidence="7">
    <name type="scientific">freshwater metagenome</name>
    <dbReference type="NCBI Taxonomy" id="449393"/>
    <lineage>
        <taxon>unclassified sequences</taxon>
        <taxon>metagenomes</taxon>
        <taxon>ecological metagenomes</taxon>
    </lineage>
</organism>
<dbReference type="InterPro" id="IPR011032">
    <property type="entry name" value="GroES-like_sf"/>
</dbReference>
<feature type="domain" description="Enoyl reductase (ER)" evidence="6">
    <location>
        <begin position="12"/>
        <end position="348"/>
    </location>
</feature>